<accession>A0AAV4X1H4</accession>
<dbReference type="SMART" id="SM00235">
    <property type="entry name" value="ZnMc"/>
    <property type="match status" value="1"/>
</dbReference>
<dbReference type="Pfam" id="PF01400">
    <property type="entry name" value="Astacin"/>
    <property type="match status" value="1"/>
</dbReference>
<feature type="binding site" evidence="3">
    <location>
        <position position="102"/>
    </location>
    <ligand>
        <name>Zn(2+)</name>
        <dbReference type="ChEBI" id="CHEBI:29105"/>
        <note>catalytic</note>
    </ligand>
</feature>
<dbReference type="InterPro" id="IPR024079">
    <property type="entry name" value="MetalloPept_cat_dom_sf"/>
</dbReference>
<keyword evidence="3 4" id="KW-0862">Zinc</keyword>
<dbReference type="EMBL" id="BPLR01016982">
    <property type="protein sequence ID" value="GIY87825.1"/>
    <property type="molecule type" value="Genomic_DNA"/>
</dbReference>
<keyword evidence="7" id="KW-1185">Reference proteome</keyword>
<comment type="function">
    <text evidence="2">Zinc metalloprotease. Provoques deadhesion of endothelial cells from cell cultures, and also degradation of fibronectin, fibrinogen and gelatin in vitro. Its role in the venom is not fully understood but it might act as a spreading factor that facilitates diffusion of other venom toxins. Alternatively, it might be involved in the proteolytic processing of other venom toxins or it might play a role in extra-oral digestion of prey.</text>
</comment>
<dbReference type="GO" id="GO:0004222">
    <property type="term" value="F:metalloendopeptidase activity"/>
    <property type="evidence" value="ECO:0007669"/>
    <property type="project" value="UniProtKB-UniRule"/>
</dbReference>
<dbReference type="PROSITE" id="PS51864">
    <property type="entry name" value="ASTACIN"/>
    <property type="match status" value="1"/>
</dbReference>
<keyword evidence="3 4" id="KW-0482">Metalloprotease</keyword>
<dbReference type="PANTHER" id="PTHR10127:SF850">
    <property type="entry name" value="METALLOENDOPEPTIDASE"/>
    <property type="match status" value="1"/>
</dbReference>
<dbReference type="EC" id="3.4.24.-" evidence="4"/>
<comment type="caution">
    <text evidence="3">Lacks conserved residue(s) required for the propagation of feature annotation.</text>
</comment>
<keyword evidence="3 4" id="KW-0479">Metal-binding</keyword>
<dbReference type="AlphaFoldDB" id="A0AAV4X1H4"/>
<dbReference type="GO" id="GO:0008270">
    <property type="term" value="F:zinc ion binding"/>
    <property type="evidence" value="ECO:0007669"/>
    <property type="project" value="UniProtKB-UniRule"/>
</dbReference>
<dbReference type="PRINTS" id="PR00480">
    <property type="entry name" value="ASTACIN"/>
</dbReference>
<organism evidence="6 7">
    <name type="scientific">Caerostris extrusa</name>
    <name type="common">Bark spider</name>
    <name type="synonym">Caerostris bankana</name>
    <dbReference type="NCBI Taxonomy" id="172846"/>
    <lineage>
        <taxon>Eukaryota</taxon>
        <taxon>Metazoa</taxon>
        <taxon>Ecdysozoa</taxon>
        <taxon>Arthropoda</taxon>
        <taxon>Chelicerata</taxon>
        <taxon>Arachnida</taxon>
        <taxon>Araneae</taxon>
        <taxon>Araneomorphae</taxon>
        <taxon>Entelegynae</taxon>
        <taxon>Araneoidea</taxon>
        <taxon>Araneidae</taxon>
        <taxon>Caerostris</taxon>
    </lineage>
</organism>
<protein>
    <recommendedName>
        <fullName evidence="4">Metalloendopeptidase</fullName>
        <ecNumber evidence="4">3.4.24.-</ecNumber>
    </recommendedName>
</protein>
<evidence type="ECO:0000256" key="4">
    <source>
        <dbReference type="RuleBase" id="RU361183"/>
    </source>
</evidence>
<evidence type="ECO:0000313" key="6">
    <source>
        <dbReference type="EMBL" id="GIY87825.1"/>
    </source>
</evidence>
<comment type="cofactor">
    <cofactor evidence="3 4">
        <name>Zn(2+)</name>
        <dbReference type="ChEBI" id="CHEBI:29105"/>
    </cofactor>
    <text evidence="3 4">Binds 1 zinc ion per subunit.</text>
</comment>
<dbReference type="InterPro" id="IPR006026">
    <property type="entry name" value="Peptidase_Metallo"/>
</dbReference>
<evidence type="ECO:0000259" key="5">
    <source>
        <dbReference type="PROSITE" id="PS51864"/>
    </source>
</evidence>
<sequence>MAGSSTGKSFIARMLSGEVDCCVVPYVIERSLNYNRKTIERGMDEIERYSRIEFKRRNRQRCHLLITKDDGCSYYSEDGCFHRISLGMGCEEFGTILHELMHALGFEHEHNRPDRGKYLIINWRNIQTDDKDQFKKVSKRKYIWNNFPMDFDSIMMYENTEFTKMAYPTIKKKRWQIFKTG</sequence>
<keyword evidence="3 4" id="KW-0645">Protease</keyword>
<dbReference type="SUPFAM" id="SSF55486">
    <property type="entry name" value="Metalloproteases ('zincins'), catalytic domain"/>
    <property type="match status" value="1"/>
</dbReference>
<dbReference type="InterPro" id="IPR001506">
    <property type="entry name" value="Peptidase_M12A"/>
</dbReference>
<dbReference type="Proteomes" id="UP001054945">
    <property type="component" value="Unassembled WGS sequence"/>
</dbReference>
<comment type="caution">
    <text evidence="6">The sequence shown here is derived from an EMBL/GenBank/DDBJ whole genome shotgun (WGS) entry which is preliminary data.</text>
</comment>
<feature type="binding site" evidence="3">
    <location>
        <position position="98"/>
    </location>
    <ligand>
        <name>Zn(2+)</name>
        <dbReference type="ChEBI" id="CHEBI:29105"/>
        <note>catalytic</note>
    </ligand>
</feature>
<keyword evidence="3 4" id="KW-0378">Hydrolase</keyword>
<evidence type="ECO:0000256" key="1">
    <source>
        <dbReference type="ARBA" id="ARBA00011245"/>
    </source>
</evidence>
<dbReference type="PANTHER" id="PTHR10127">
    <property type="entry name" value="DISCOIDIN, CUB, EGF, LAMININ , AND ZINC METALLOPROTEASE DOMAIN CONTAINING"/>
    <property type="match status" value="1"/>
</dbReference>
<dbReference type="Gene3D" id="3.40.390.10">
    <property type="entry name" value="Collagenase (Catalytic Domain)"/>
    <property type="match status" value="1"/>
</dbReference>
<evidence type="ECO:0000256" key="3">
    <source>
        <dbReference type="PROSITE-ProRule" id="PRU01211"/>
    </source>
</evidence>
<feature type="binding site" evidence="3">
    <location>
        <position position="108"/>
    </location>
    <ligand>
        <name>Zn(2+)</name>
        <dbReference type="ChEBI" id="CHEBI:29105"/>
        <note>catalytic</note>
    </ligand>
</feature>
<feature type="domain" description="Peptidase M12A" evidence="5">
    <location>
        <begin position="9"/>
        <end position="181"/>
    </location>
</feature>
<evidence type="ECO:0000313" key="7">
    <source>
        <dbReference type="Proteomes" id="UP001054945"/>
    </source>
</evidence>
<comment type="subunit">
    <text evidence="1">Monomer.</text>
</comment>
<dbReference type="GO" id="GO:0006508">
    <property type="term" value="P:proteolysis"/>
    <property type="evidence" value="ECO:0007669"/>
    <property type="project" value="UniProtKB-KW"/>
</dbReference>
<feature type="active site" evidence="3">
    <location>
        <position position="99"/>
    </location>
</feature>
<gene>
    <name evidence="6" type="primary">nas-6</name>
    <name evidence="6" type="ORF">CEXT_790411</name>
</gene>
<proteinExistence type="predicted"/>
<name>A0AAV4X1H4_CAEEX</name>
<evidence type="ECO:0000256" key="2">
    <source>
        <dbReference type="ARBA" id="ARBA00025529"/>
    </source>
</evidence>
<reference evidence="6 7" key="1">
    <citation type="submission" date="2021-06" db="EMBL/GenBank/DDBJ databases">
        <title>Caerostris extrusa draft genome.</title>
        <authorList>
            <person name="Kono N."/>
            <person name="Arakawa K."/>
        </authorList>
    </citation>
    <scope>NUCLEOTIDE SEQUENCE [LARGE SCALE GENOMIC DNA]</scope>
</reference>